<sequence>MSLRSALLALLEVRPMTGYELAKQFDQSVGFVWHASHSQIYPELRRLEEAGLVRAQASARGTHATKRTYSVTDAGCAALADWVQRVDPPVRERSAEYLKATYLELGSYDDARRQYAAHRAFHEDQRRRWAAHADALEAHDTELLRLRLARAPQAAHAAVVAYKVHVYRGLVERAALEVAWAERGLELVDRLQAAAGAPGDAPPAPPRPA</sequence>
<keyword evidence="3" id="KW-1185">Reference proteome</keyword>
<proteinExistence type="predicted"/>
<reference evidence="2 3" key="1">
    <citation type="submission" date="2017-12" db="EMBL/GenBank/DDBJ databases">
        <title>Sequencing the genomes of 1000 Actinobacteria strains.</title>
        <authorList>
            <person name="Klenk H.-P."/>
        </authorList>
    </citation>
    <scope>NUCLEOTIDE SEQUENCE [LARGE SCALE GENOMIC DNA]</scope>
    <source>
        <strain evidence="2 3">DSM 12806</strain>
    </source>
</reference>
<protein>
    <submittedName>
        <fullName evidence="2">PadR family transcriptional regulator</fullName>
    </submittedName>
</protein>
<dbReference type="Gene3D" id="1.10.10.10">
    <property type="entry name" value="Winged helix-like DNA-binding domain superfamily/Winged helix DNA-binding domain"/>
    <property type="match status" value="1"/>
</dbReference>
<gene>
    <name evidence="2" type="ORF">ATL31_0282</name>
</gene>
<comment type="caution">
    <text evidence="2">The sequence shown here is derived from an EMBL/GenBank/DDBJ whole genome shotgun (WGS) entry which is preliminary data.</text>
</comment>
<dbReference type="RefSeq" id="WP_101394195.1">
    <property type="nucleotide sequence ID" value="NZ_PJNE01000001.1"/>
</dbReference>
<dbReference type="InterPro" id="IPR036388">
    <property type="entry name" value="WH-like_DNA-bd_sf"/>
</dbReference>
<accession>A0A2N3YFA7</accession>
<organism evidence="2 3">
    <name type="scientific">Phycicoccus duodecadis</name>
    <dbReference type="NCBI Taxonomy" id="173053"/>
    <lineage>
        <taxon>Bacteria</taxon>
        <taxon>Bacillati</taxon>
        <taxon>Actinomycetota</taxon>
        <taxon>Actinomycetes</taxon>
        <taxon>Micrococcales</taxon>
        <taxon>Intrasporangiaceae</taxon>
        <taxon>Phycicoccus</taxon>
    </lineage>
</organism>
<dbReference type="InterPro" id="IPR005149">
    <property type="entry name" value="Tscrpt_reg_PadR_N"/>
</dbReference>
<dbReference type="AlphaFoldDB" id="A0A2N3YFA7"/>
<dbReference type="InterPro" id="IPR036390">
    <property type="entry name" value="WH_DNA-bd_sf"/>
</dbReference>
<evidence type="ECO:0000259" key="1">
    <source>
        <dbReference type="Pfam" id="PF03551"/>
    </source>
</evidence>
<name>A0A2N3YFA7_9MICO</name>
<feature type="domain" description="Transcription regulator PadR N-terminal" evidence="1">
    <location>
        <begin position="7"/>
        <end position="80"/>
    </location>
</feature>
<dbReference type="EMBL" id="PJNE01000001">
    <property type="protein sequence ID" value="PKW25490.1"/>
    <property type="molecule type" value="Genomic_DNA"/>
</dbReference>
<evidence type="ECO:0000313" key="2">
    <source>
        <dbReference type="EMBL" id="PKW25490.1"/>
    </source>
</evidence>
<dbReference type="Proteomes" id="UP000233781">
    <property type="component" value="Unassembled WGS sequence"/>
</dbReference>
<dbReference type="SUPFAM" id="SSF46785">
    <property type="entry name" value="Winged helix' DNA-binding domain"/>
    <property type="match status" value="1"/>
</dbReference>
<dbReference type="Pfam" id="PF03551">
    <property type="entry name" value="PadR"/>
    <property type="match status" value="1"/>
</dbReference>
<dbReference type="PANTHER" id="PTHR43252:SF4">
    <property type="entry name" value="TRANSCRIPTIONAL REGULATORY PROTEIN"/>
    <property type="match status" value="1"/>
</dbReference>
<dbReference type="OrthoDB" id="3186544at2"/>
<evidence type="ECO:0000313" key="3">
    <source>
        <dbReference type="Proteomes" id="UP000233781"/>
    </source>
</evidence>
<dbReference type="PANTHER" id="PTHR43252">
    <property type="entry name" value="TRANSCRIPTIONAL REGULATOR YQJI"/>
    <property type="match status" value="1"/>
</dbReference>